<evidence type="ECO:0000256" key="7">
    <source>
        <dbReference type="SAM" id="SignalP"/>
    </source>
</evidence>
<dbReference type="InterPro" id="IPR027417">
    <property type="entry name" value="P-loop_NTPase"/>
</dbReference>
<dbReference type="InterPro" id="IPR001650">
    <property type="entry name" value="Helicase_C-like"/>
</dbReference>
<dbReference type="Pfam" id="PF00271">
    <property type="entry name" value="Helicase_C"/>
    <property type="match status" value="1"/>
</dbReference>
<feature type="compositionally biased region" description="Basic and acidic residues" evidence="6">
    <location>
        <begin position="519"/>
        <end position="529"/>
    </location>
</feature>
<feature type="compositionally biased region" description="Gly residues" evidence="6">
    <location>
        <begin position="445"/>
        <end position="459"/>
    </location>
</feature>
<dbReference type="CDD" id="cd00268">
    <property type="entry name" value="DEADc"/>
    <property type="match status" value="1"/>
</dbReference>
<protein>
    <submittedName>
        <fullName evidence="10">DEAD-box ATP-dependent RNA helicase</fullName>
    </submittedName>
</protein>
<keyword evidence="2" id="KW-0378">Hydrolase</keyword>
<keyword evidence="7" id="KW-0732">Signal</keyword>
<evidence type="ECO:0000256" key="5">
    <source>
        <dbReference type="SAM" id="Coils"/>
    </source>
</evidence>
<accession>A0A2V0NRM7</accession>
<dbReference type="AlphaFoldDB" id="A0A2V0NRM7"/>
<evidence type="ECO:0000313" key="10">
    <source>
        <dbReference type="EMBL" id="GBF90296.1"/>
    </source>
</evidence>
<dbReference type="SMART" id="SM00490">
    <property type="entry name" value="HELICc"/>
    <property type="match status" value="1"/>
</dbReference>
<evidence type="ECO:0000259" key="9">
    <source>
        <dbReference type="PROSITE" id="PS51194"/>
    </source>
</evidence>
<dbReference type="OrthoDB" id="10256233at2759"/>
<feature type="compositionally biased region" description="Low complexity" evidence="6">
    <location>
        <begin position="713"/>
        <end position="723"/>
    </location>
</feature>
<feature type="compositionally biased region" description="Basic and acidic residues" evidence="6">
    <location>
        <begin position="702"/>
        <end position="712"/>
    </location>
</feature>
<gene>
    <name evidence="10" type="ORF">Rsub_02402</name>
</gene>
<keyword evidence="3 10" id="KW-0347">Helicase</keyword>
<feature type="compositionally biased region" description="Low complexity" evidence="6">
    <location>
        <begin position="386"/>
        <end position="401"/>
    </location>
</feature>
<feature type="region of interest" description="Disordered" evidence="6">
    <location>
        <begin position="376"/>
        <end position="408"/>
    </location>
</feature>
<keyword evidence="11" id="KW-1185">Reference proteome</keyword>
<dbReference type="InterPro" id="IPR014001">
    <property type="entry name" value="Helicase_ATP-bd"/>
</dbReference>
<dbReference type="Pfam" id="PF00270">
    <property type="entry name" value="DEAD"/>
    <property type="match status" value="1"/>
</dbReference>
<organism evidence="10 11">
    <name type="scientific">Raphidocelis subcapitata</name>
    <dbReference type="NCBI Taxonomy" id="307507"/>
    <lineage>
        <taxon>Eukaryota</taxon>
        <taxon>Viridiplantae</taxon>
        <taxon>Chlorophyta</taxon>
        <taxon>core chlorophytes</taxon>
        <taxon>Chlorophyceae</taxon>
        <taxon>CS clade</taxon>
        <taxon>Sphaeropleales</taxon>
        <taxon>Selenastraceae</taxon>
        <taxon>Raphidocelis</taxon>
    </lineage>
</organism>
<feature type="region of interest" description="Disordered" evidence="6">
    <location>
        <begin position="506"/>
        <end position="546"/>
    </location>
</feature>
<keyword evidence="5" id="KW-0175">Coiled coil</keyword>
<dbReference type="GO" id="GO:0016787">
    <property type="term" value="F:hydrolase activity"/>
    <property type="evidence" value="ECO:0007669"/>
    <property type="project" value="UniProtKB-KW"/>
</dbReference>
<evidence type="ECO:0000256" key="4">
    <source>
        <dbReference type="ARBA" id="ARBA00022840"/>
    </source>
</evidence>
<feature type="chain" id="PRO_5015933173" evidence="7">
    <location>
        <begin position="26"/>
        <end position="723"/>
    </location>
</feature>
<dbReference type="Gene3D" id="3.40.50.300">
    <property type="entry name" value="P-loop containing nucleotide triphosphate hydrolases"/>
    <property type="match status" value="2"/>
</dbReference>
<feature type="region of interest" description="Disordered" evidence="6">
    <location>
        <begin position="675"/>
        <end position="723"/>
    </location>
</feature>
<feature type="signal peptide" evidence="7">
    <location>
        <begin position="1"/>
        <end position="25"/>
    </location>
</feature>
<dbReference type="InParanoid" id="A0A2V0NRM7"/>
<comment type="caution">
    <text evidence="10">The sequence shown here is derived from an EMBL/GenBank/DDBJ whole genome shotgun (WGS) entry which is preliminary data.</text>
</comment>
<evidence type="ECO:0000313" key="11">
    <source>
        <dbReference type="Proteomes" id="UP000247498"/>
    </source>
</evidence>
<dbReference type="GO" id="GO:0003724">
    <property type="term" value="F:RNA helicase activity"/>
    <property type="evidence" value="ECO:0007669"/>
    <property type="project" value="TreeGrafter"/>
</dbReference>
<keyword evidence="4" id="KW-0067">ATP-binding</keyword>
<dbReference type="GO" id="GO:0005524">
    <property type="term" value="F:ATP binding"/>
    <property type="evidence" value="ECO:0007669"/>
    <property type="project" value="UniProtKB-KW"/>
</dbReference>
<feature type="domain" description="Helicase C-terminal" evidence="9">
    <location>
        <begin position="471"/>
        <end position="651"/>
    </location>
</feature>
<feature type="domain" description="Helicase ATP-binding" evidence="8">
    <location>
        <begin position="98"/>
        <end position="274"/>
    </location>
</feature>
<evidence type="ECO:0000256" key="2">
    <source>
        <dbReference type="ARBA" id="ARBA00022801"/>
    </source>
</evidence>
<dbReference type="SUPFAM" id="SSF52540">
    <property type="entry name" value="P-loop containing nucleoside triphosphate hydrolases"/>
    <property type="match status" value="2"/>
</dbReference>
<dbReference type="InterPro" id="IPR011545">
    <property type="entry name" value="DEAD/DEAH_box_helicase_dom"/>
</dbReference>
<evidence type="ECO:0000259" key="8">
    <source>
        <dbReference type="PROSITE" id="PS51192"/>
    </source>
</evidence>
<reference evidence="10 11" key="1">
    <citation type="journal article" date="2018" name="Sci. Rep.">
        <title>Raphidocelis subcapitata (=Pseudokirchneriella subcapitata) provides an insight into genome evolution and environmental adaptations in the Sphaeropleales.</title>
        <authorList>
            <person name="Suzuki S."/>
            <person name="Yamaguchi H."/>
            <person name="Nakajima N."/>
            <person name="Kawachi M."/>
        </authorList>
    </citation>
    <scope>NUCLEOTIDE SEQUENCE [LARGE SCALE GENOMIC DNA]</scope>
    <source>
        <strain evidence="10 11">NIES-35</strain>
    </source>
</reference>
<dbReference type="PROSITE" id="PS51192">
    <property type="entry name" value="HELICASE_ATP_BIND_1"/>
    <property type="match status" value="1"/>
</dbReference>
<keyword evidence="1" id="KW-0547">Nucleotide-binding</keyword>
<feature type="coiled-coil region" evidence="5">
    <location>
        <begin position="242"/>
        <end position="276"/>
    </location>
</feature>
<feature type="compositionally biased region" description="Basic and acidic residues" evidence="6">
    <location>
        <begin position="422"/>
        <end position="431"/>
    </location>
</feature>
<dbReference type="Proteomes" id="UP000247498">
    <property type="component" value="Unassembled WGS sequence"/>
</dbReference>
<dbReference type="PANTHER" id="PTHR47963">
    <property type="entry name" value="DEAD-BOX ATP-DEPENDENT RNA HELICASE 47, MITOCHONDRIAL"/>
    <property type="match status" value="1"/>
</dbReference>
<dbReference type="PROSITE" id="PS51194">
    <property type="entry name" value="HELICASE_CTER"/>
    <property type="match status" value="1"/>
</dbReference>
<evidence type="ECO:0000256" key="1">
    <source>
        <dbReference type="ARBA" id="ARBA00022741"/>
    </source>
</evidence>
<dbReference type="PANTHER" id="PTHR47963:SF3">
    <property type="entry name" value="DEAD-BOX ATP-DEPENDENT RNA HELICASE 47, MITOCHONDRIAL"/>
    <property type="match status" value="1"/>
</dbReference>
<evidence type="ECO:0000256" key="3">
    <source>
        <dbReference type="ARBA" id="ARBA00022806"/>
    </source>
</evidence>
<proteinExistence type="predicted"/>
<dbReference type="InterPro" id="IPR044742">
    <property type="entry name" value="DEAD/DEAH_RhlB"/>
</dbReference>
<feature type="compositionally biased region" description="Gly residues" evidence="6">
    <location>
        <begin position="530"/>
        <end position="539"/>
    </location>
</feature>
<feature type="region of interest" description="Disordered" evidence="6">
    <location>
        <begin position="422"/>
        <end position="473"/>
    </location>
</feature>
<sequence>MTSLLTRRALAQALLLRRWPAGAFGAAAAAAAAGAPPWAWRACSSAGAAAQGQPPPAPGAPPRIPSGDWEALGAHARLVPLLYTAGAQRPTPAQRAALPAILSRAHFALQSPTGSGKTLAYLVPLMTRLLQRHPGRLLRGEKAVTYRGVEALVIAPTQELAMQIVRAARALLPEPARPAVQQLIGGASPGRQRESLKNNKVLLAVGTPGRLAKLLEVKSLQLIKETTLVFDEADELWAMDDTRQLMGQLAALQATLDDLRREMRENRERKARIGREEARLFQVLLEKQPGWQSGQLAQSGLSRKSELSLKKQVRDLMLVFKQRLKKEHKEQRRAQHEVPRPLPYQAVFIGATLQQPAVDAVAMWCKGPAPQLLRAPGPGGGGAAGAGAAAEGGAAAPEEGPQPGGLGQVLPAQVTHAYFVIRDRNDPRSDQGDLGAEEAGRDGDGGGGDAEGGGEAGDGGRPRRGPAPTSDRVAVLERVLSEQRGAGRRVLVFVGSGGEAEAVVRRLQGGMRQSGGGGDRGDRGGRGSRSDGGGGGGSGWTVSSLYGDMPGPARRAALAEFAAPGPDRRCLVLSGVGARGLDLPSAHAAVLLDAPAGWRPYAHRAGRVGRMGAGGVVLSIVTNAEARELAAIAQRLGIPLQRAGFRGRRLLVTPAPAPARPPPHKGDLKRLRARAAAAAAADGGGGGGAPEKGARARQKLFGHADRGGEESGARAAAEAAPPG</sequence>
<feature type="region of interest" description="Disordered" evidence="6">
    <location>
        <begin position="46"/>
        <end position="66"/>
    </location>
</feature>
<name>A0A2V0NRM7_9CHLO</name>
<dbReference type="InterPro" id="IPR050547">
    <property type="entry name" value="DEAD_box_RNA_helicases"/>
</dbReference>
<dbReference type="STRING" id="307507.A0A2V0NRM7"/>
<feature type="compositionally biased region" description="Pro residues" evidence="6">
    <location>
        <begin position="53"/>
        <end position="64"/>
    </location>
</feature>
<dbReference type="SMART" id="SM00487">
    <property type="entry name" value="DEXDc"/>
    <property type="match status" value="1"/>
</dbReference>
<evidence type="ECO:0000256" key="6">
    <source>
        <dbReference type="SAM" id="MobiDB-lite"/>
    </source>
</evidence>
<dbReference type="EMBL" id="BDRX01000016">
    <property type="protein sequence ID" value="GBF90296.1"/>
    <property type="molecule type" value="Genomic_DNA"/>
</dbReference>
<dbReference type="GO" id="GO:0003723">
    <property type="term" value="F:RNA binding"/>
    <property type="evidence" value="ECO:0007669"/>
    <property type="project" value="TreeGrafter"/>
</dbReference>